<dbReference type="EMBL" id="CH981534">
    <property type="protein sequence ID" value="EDK47497.1"/>
    <property type="molecule type" value="Genomic_DNA"/>
</dbReference>
<sequence>MNKSRMYPSQYQEIQGRRSIENHALRSLLYEDSATTTRTTTKSLPPPKSSSPSSLSSSSSSPKSIKRSLEFSFPTNSHNSYAASLPQQQPFNHQSLLSSIYTSDQNLNEFMELTHEKEVIKRNRNKHKENKSDFNNGTESEYNEKQTLLFLEAYQSWGKKEVRPPPMSPPISCMSNFEHEFDKWNMDSAVPIDNIFEVIGNDEQDMEKNGNDDVMKVANMNHNCSNNSDSLDAEVESVFESLKELTLMDKFKGLIKKKSPLMTNKKAEESGTITLLVDNKVCAFDEDRLFQEGTKLPQELRVGLHGGQFEKNETKQECMQHQHPLMQPNTEKQQSESTQPLELKPAPPIPPLINLIPPPPPLPCYSSCSSACSSLTTLPNELVLLPQEQRSTLYNNEEWKSSHAVKSILKCKVNRNFDIEIEEILKQDEMQFDEFWHNFEMNELAKCNFANEQLLTLMRMEQVQKYYHEYRGDEYYDKE</sequence>
<evidence type="ECO:0000256" key="1">
    <source>
        <dbReference type="SAM" id="MobiDB-lite"/>
    </source>
</evidence>
<proteinExistence type="predicted"/>
<dbReference type="GeneID" id="5230255"/>
<keyword evidence="3" id="KW-1185">Reference proteome</keyword>
<accession>A5E7T9</accession>
<feature type="region of interest" description="Disordered" evidence="1">
    <location>
        <begin position="320"/>
        <end position="342"/>
    </location>
</feature>
<dbReference type="AlphaFoldDB" id="A5E7T9"/>
<dbReference type="KEGG" id="lel:PVL30_004436"/>
<feature type="compositionally biased region" description="Polar residues" evidence="1">
    <location>
        <begin position="327"/>
        <end position="339"/>
    </location>
</feature>
<dbReference type="VEuPathDB" id="FungiDB:LELG_05678"/>
<feature type="compositionally biased region" description="Low complexity" evidence="1">
    <location>
        <begin position="50"/>
        <end position="62"/>
    </location>
</feature>
<dbReference type="OrthoDB" id="4024850at2759"/>
<evidence type="ECO:0000313" key="2">
    <source>
        <dbReference type="EMBL" id="EDK47497.1"/>
    </source>
</evidence>
<feature type="region of interest" description="Disordered" evidence="1">
    <location>
        <begin position="31"/>
        <end position="62"/>
    </location>
</feature>
<dbReference type="HOGENOM" id="CLU_569938_0_0_1"/>
<reference evidence="2 3" key="1">
    <citation type="journal article" date="2009" name="Nature">
        <title>Evolution of pathogenicity and sexual reproduction in eight Candida genomes.</title>
        <authorList>
            <person name="Butler G."/>
            <person name="Rasmussen M.D."/>
            <person name="Lin M.F."/>
            <person name="Santos M.A."/>
            <person name="Sakthikumar S."/>
            <person name="Munro C.A."/>
            <person name="Rheinbay E."/>
            <person name="Grabherr M."/>
            <person name="Forche A."/>
            <person name="Reedy J.L."/>
            <person name="Agrafioti I."/>
            <person name="Arnaud M.B."/>
            <person name="Bates S."/>
            <person name="Brown A.J."/>
            <person name="Brunke S."/>
            <person name="Costanzo M.C."/>
            <person name="Fitzpatrick D.A."/>
            <person name="de Groot P.W."/>
            <person name="Harris D."/>
            <person name="Hoyer L.L."/>
            <person name="Hube B."/>
            <person name="Klis F.M."/>
            <person name="Kodira C."/>
            <person name="Lennard N."/>
            <person name="Logue M.E."/>
            <person name="Martin R."/>
            <person name="Neiman A.M."/>
            <person name="Nikolaou E."/>
            <person name="Quail M.A."/>
            <person name="Quinn J."/>
            <person name="Santos M.C."/>
            <person name="Schmitzberger F.F."/>
            <person name="Sherlock G."/>
            <person name="Shah P."/>
            <person name="Silverstein K.A."/>
            <person name="Skrzypek M.S."/>
            <person name="Soll D."/>
            <person name="Staggs R."/>
            <person name="Stansfield I."/>
            <person name="Stumpf M.P."/>
            <person name="Sudbery P.E."/>
            <person name="Srikantha T."/>
            <person name="Zeng Q."/>
            <person name="Berman J."/>
            <person name="Berriman M."/>
            <person name="Heitman J."/>
            <person name="Gow N.A."/>
            <person name="Lorenz M.C."/>
            <person name="Birren B.W."/>
            <person name="Kellis M."/>
            <person name="Cuomo C.A."/>
        </authorList>
    </citation>
    <scope>NUCLEOTIDE SEQUENCE [LARGE SCALE GENOMIC DNA]</scope>
    <source>
        <strain evidence="3">ATCC 11503 / BCRC 21390 / CBS 2605 / JCM 1781 / NBRC 1676 / NRRL YB-4239</strain>
    </source>
</reference>
<protein>
    <submittedName>
        <fullName evidence="2">Uncharacterized protein</fullName>
    </submittedName>
</protein>
<gene>
    <name evidence="2" type="ORF">LELG_05678</name>
</gene>
<name>A5E7T9_LODEL</name>
<evidence type="ECO:0000313" key="3">
    <source>
        <dbReference type="Proteomes" id="UP000001996"/>
    </source>
</evidence>
<dbReference type="Proteomes" id="UP000001996">
    <property type="component" value="Unassembled WGS sequence"/>
</dbReference>
<organism evidence="2 3">
    <name type="scientific">Lodderomyces elongisporus (strain ATCC 11503 / CBS 2605 / JCM 1781 / NBRC 1676 / NRRL YB-4239)</name>
    <name type="common">Yeast</name>
    <name type="synonym">Saccharomyces elongisporus</name>
    <dbReference type="NCBI Taxonomy" id="379508"/>
    <lineage>
        <taxon>Eukaryota</taxon>
        <taxon>Fungi</taxon>
        <taxon>Dikarya</taxon>
        <taxon>Ascomycota</taxon>
        <taxon>Saccharomycotina</taxon>
        <taxon>Pichiomycetes</taxon>
        <taxon>Debaryomycetaceae</taxon>
        <taxon>Candida/Lodderomyces clade</taxon>
        <taxon>Lodderomyces</taxon>
    </lineage>
</organism>
<dbReference type="InParanoid" id="A5E7T9"/>